<evidence type="ECO:0000259" key="7">
    <source>
        <dbReference type="PROSITE" id="PS51831"/>
    </source>
</evidence>
<dbReference type="NCBIfam" id="TIGR00488">
    <property type="entry name" value="bis(5'-nucleosyl)-tetraphosphatase (symmetrical) YqeK"/>
    <property type="match status" value="1"/>
</dbReference>
<dbReference type="SMART" id="SM00471">
    <property type="entry name" value="HDc"/>
    <property type="match status" value="1"/>
</dbReference>
<dbReference type="EMBL" id="JAGGLM010000009">
    <property type="protein sequence ID" value="MBP2033009.1"/>
    <property type="molecule type" value="Genomic_DNA"/>
</dbReference>
<keyword evidence="2" id="KW-0479">Metal-binding</keyword>
<accession>A0ABS4KVT8</accession>
<dbReference type="CDD" id="cd00077">
    <property type="entry name" value="HDc"/>
    <property type="match status" value="1"/>
</dbReference>
<evidence type="ECO:0000256" key="2">
    <source>
        <dbReference type="ARBA" id="ARBA00022723"/>
    </source>
</evidence>
<dbReference type="PANTHER" id="PTHR35795">
    <property type="entry name" value="SLR1885 PROTEIN"/>
    <property type="match status" value="1"/>
</dbReference>
<dbReference type="Gene3D" id="1.10.3210.10">
    <property type="entry name" value="Hypothetical protein af1432"/>
    <property type="match status" value="1"/>
</dbReference>
<dbReference type="PANTHER" id="PTHR35795:SF1">
    <property type="entry name" value="BIS(5'-NUCLEOSYL)-TETRAPHOSPHATASE, SYMMETRICAL"/>
    <property type="match status" value="1"/>
</dbReference>
<name>A0ABS4KVT8_9CLOT</name>
<comment type="catalytic activity">
    <reaction evidence="6">
        <text>P(1),P(4)-bis(5'-adenosyl) tetraphosphate + H2O = 2 ADP + 2 H(+)</text>
        <dbReference type="Rhea" id="RHEA:24252"/>
        <dbReference type="ChEBI" id="CHEBI:15377"/>
        <dbReference type="ChEBI" id="CHEBI:15378"/>
        <dbReference type="ChEBI" id="CHEBI:58141"/>
        <dbReference type="ChEBI" id="CHEBI:456216"/>
        <dbReference type="EC" id="3.6.1.41"/>
    </reaction>
</comment>
<dbReference type="InterPro" id="IPR006674">
    <property type="entry name" value="HD_domain"/>
</dbReference>
<dbReference type="EC" id="3.6.1.41" evidence="1"/>
<dbReference type="PROSITE" id="PS51831">
    <property type="entry name" value="HD"/>
    <property type="match status" value="1"/>
</dbReference>
<evidence type="ECO:0000256" key="5">
    <source>
        <dbReference type="ARBA" id="ARBA00023004"/>
    </source>
</evidence>
<evidence type="ECO:0000313" key="8">
    <source>
        <dbReference type="EMBL" id="MBP2033009.1"/>
    </source>
</evidence>
<dbReference type="SUPFAM" id="SSF109604">
    <property type="entry name" value="HD-domain/PDEase-like"/>
    <property type="match status" value="1"/>
</dbReference>
<evidence type="ECO:0000256" key="1">
    <source>
        <dbReference type="ARBA" id="ARBA00012506"/>
    </source>
</evidence>
<keyword evidence="5" id="KW-0408">Iron</keyword>
<dbReference type="InterPro" id="IPR005249">
    <property type="entry name" value="YqeK"/>
</dbReference>
<dbReference type="GO" id="GO:0016787">
    <property type="term" value="F:hydrolase activity"/>
    <property type="evidence" value="ECO:0007669"/>
    <property type="project" value="UniProtKB-KW"/>
</dbReference>
<keyword evidence="4 8" id="KW-0378">Hydrolase</keyword>
<organism evidence="8 9">
    <name type="scientific">Clostridium algifaecis</name>
    <dbReference type="NCBI Taxonomy" id="1472040"/>
    <lineage>
        <taxon>Bacteria</taxon>
        <taxon>Bacillati</taxon>
        <taxon>Bacillota</taxon>
        <taxon>Clostridia</taxon>
        <taxon>Eubacteriales</taxon>
        <taxon>Clostridiaceae</taxon>
        <taxon>Clostridium</taxon>
    </lineage>
</organism>
<feature type="domain" description="HD" evidence="7">
    <location>
        <begin position="19"/>
        <end position="134"/>
    </location>
</feature>
<sequence length="189" mass="21403">MWDEEEIQEYLKVNLKATRYEHSLGVRDTAVKLAKIYGADEKKARIAGLVHDCAKYVPGDELISIASENDIAIDDVFMETPSLLHGAVAAVIAKNKMGVYDDDILSAITYHTTGKENMSLMEKIIYVADYIEPNRDFPGVDRIRKEALENLDTALLDSFNSTIKHVIDKKELLHLNTIRGRNYLISQYK</sequence>
<keyword evidence="9" id="KW-1185">Reference proteome</keyword>
<keyword evidence="3" id="KW-0547">Nucleotide-binding</keyword>
<dbReference type="InterPro" id="IPR051094">
    <property type="entry name" value="Diverse_Catalytic_Enzymes"/>
</dbReference>
<proteinExistence type="predicted"/>
<protein>
    <recommendedName>
        <fullName evidence="1">bis(5'-nucleosyl)-tetraphosphatase (symmetrical)</fullName>
        <ecNumber evidence="1">3.6.1.41</ecNumber>
    </recommendedName>
</protein>
<evidence type="ECO:0000256" key="6">
    <source>
        <dbReference type="ARBA" id="ARBA00049417"/>
    </source>
</evidence>
<evidence type="ECO:0000256" key="3">
    <source>
        <dbReference type="ARBA" id="ARBA00022741"/>
    </source>
</evidence>
<evidence type="ECO:0000313" key="9">
    <source>
        <dbReference type="Proteomes" id="UP001519307"/>
    </source>
</evidence>
<dbReference type="Pfam" id="PF01966">
    <property type="entry name" value="HD"/>
    <property type="match status" value="1"/>
</dbReference>
<comment type="caution">
    <text evidence="8">The sequence shown here is derived from an EMBL/GenBank/DDBJ whole genome shotgun (WGS) entry which is preliminary data.</text>
</comment>
<reference evidence="8 9" key="1">
    <citation type="submission" date="2021-03" db="EMBL/GenBank/DDBJ databases">
        <title>Genomic Encyclopedia of Type Strains, Phase IV (KMG-IV): sequencing the most valuable type-strain genomes for metagenomic binning, comparative biology and taxonomic classification.</title>
        <authorList>
            <person name="Goeker M."/>
        </authorList>
    </citation>
    <scope>NUCLEOTIDE SEQUENCE [LARGE SCALE GENOMIC DNA]</scope>
    <source>
        <strain evidence="8 9">DSM 28783</strain>
    </source>
</reference>
<dbReference type="InterPro" id="IPR003607">
    <property type="entry name" value="HD/PDEase_dom"/>
</dbReference>
<dbReference type="Proteomes" id="UP001519307">
    <property type="component" value="Unassembled WGS sequence"/>
</dbReference>
<evidence type="ECO:0000256" key="4">
    <source>
        <dbReference type="ARBA" id="ARBA00022801"/>
    </source>
</evidence>
<gene>
    <name evidence="8" type="ORF">J2Z42_001688</name>
</gene>
<dbReference type="RefSeq" id="WP_209702165.1">
    <property type="nucleotide sequence ID" value="NZ_JAGGLM010000009.1"/>
</dbReference>